<evidence type="ECO:0000256" key="2">
    <source>
        <dbReference type="ARBA" id="ARBA00022801"/>
    </source>
</evidence>
<accession>A0A5C1E8D8</accession>
<dbReference type="PIRSF" id="PIRSF001220">
    <property type="entry name" value="L-ASNase_gatD"/>
    <property type="match status" value="1"/>
</dbReference>
<dbReference type="EMBL" id="CP022579">
    <property type="protein sequence ID" value="QEL65221.1"/>
    <property type="molecule type" value="Genomic_DNA"/>
</dbReference>
<feature type="domain" description="Asparaginase/glutaminase C-terminal" evidence="9">
    <location>
        <begin position="240"/>
        <end position="355"/>
    </location>
</feature>
<dbReference type="InterPro" id="IPR037152">
    <property type="entry name" value="L-asparaginase_N_sf"/>
</dbReference>
<dbReference type="InterPro" id="IPR027473">
    <property type="entry name" value="L-asparaginase_C"/>
</dbReference>
<dbReference type="InterPro" id="IPR036152">
    <property type="entry name" value="Asp/glu_Ase-like_sf"/>
</dbReference>
<feature type="signal peptide" evidence="7">
    <location>
        <begin position="1"/>
        <end position="29"/>
    </location>
</feature>
<gene>
    <name evidence="10" type="primary">ansB2</name>
    <name evidence="10" type="ORF">OTERR_17450</name>
</gene>
<feature type="active site" description="O-isoaspartyl threonine intermediate" evidence="3">
    <location>
        <position position="44"/>
    </location>
</feature>
<dbReference type="SUPFAM" id="SSF53774">
    <property type="entry name" value="Glutaminase/Asparaginase"/>
    <property type="match status" value="1"/>
</dbReference>
<dbReference type="GO" id="GO:0006528">
    <property type="term" value="P:asparagine metabolic process"/>
    <property type="evidence" value="ECO:0007669"/>
    <property type="project" value="InterPro"/>
</dbReference>
<evidence type="ECO:0000256" key="5">
    <source>
        <dbReference type="PROSITE-ProRule" id="PRU10099"/>
    </source>
</evidence>
<reference evidence="10 11" key="1">
    <citation type="submission" date="2017-07" db="EMBL/GenBank/DDBJ databases">
        <title>Complete genome sequence of Oryzomicrobium terrae TPP412.</title>
        <authorList>
            <person name="Chiu L.-W."/>
            <person name="Lo K.-J."/>
            <person name="Tsai Y.-M."/>
            <person name="Lin S.-S."/>
            <person name="Kuo C.-H."/>
            <person name="Liu C.-T."/>
        </authorList>
    </citation>
    <scope>NUCLEOTIDE SEQUENCE [LARGE SCALE GENOMIC DNA]</scope>
    <source>
        <strain evidence="10 11">TPP412</strain>
    </source>
</reference>
<dbReference type="SMART" id="SM00870">
    <property type="entry name" value="Asparaginase"/>
    <property type="match status" value="1"/>
</dbReference>
<evidence type="ECO:0000259" key="8">
    <source>
        <dbReference type="Pfam" id="PF00710"/>
    </source>
</evidence>
<dbReference type="RefSeq" id="WP_054620789.1">
    <property type="nucleotide sequence ID" value="NZ_CP022579.1"/>
</dbReference>
<dbReference type="PANTHER" id="PTHR11707:SF28">
    <property type="entry name" value="60 KDA LYSOPHOSPHOLIPASE"/>
    <property type="match status" value="1"/>
</dbReference>
<keyword evidence="11" id="KW-1185">Reference proteome</keyword>
<dbReference type="Proteomes" id="UP000323671">
    <property type="component" value="Chromosome"/>
</dbReference>
<evidence type="ECO:0000313" key="11">
    <source>
        <dbReference type="Proteomes" id="UP000323671"/>
    </source>
</evidence>
<evidence type="ECO:0000256" key="1">
    <source>
        <dbReference type="ARBA" id="ARBA00010518"/>
    </source>
</evidence>
<dbReference type="PROSITE" id="PS00144">
    <property type="entry name" value="ASN_GLN_ASE_1"/>
    <property type="match status" value="1"/>
</dbReference>
<feature type="active site" evidence="5">
    <location>
        <position position="44"/>
    </location>
</feature>
<keyword evidence="7" id="KW-0732">Signal</keyword>
<dbReference type="InterPro" id="IPR006034">
    <property type="entry name" value="Asparaginase/glutaminase-like"/>
</dbReference>
<feature type="active site" evidence="6">
    <location>
        <position position="121"/>
    </location>
</feature>
<feature type="chain" id="PRO_5022781290" evidence="7">
    <location>
        <begin position="30"/>
        <end position="357"/>
    </location>
</feature>
<evidence type="ECO:0000259" key="9">
    <source>
        <dbReference type="Pfam" id="PF17763"/>
    </source>
</evidence>
<dbReference type="PRINTS" id="PR00139">
    <property type="entry name" value="ASNGLNASE"/>
</dbReference>
<feature type="domain" description="L-asparaginase N-terminal" evidence="8">
    <location>
        <begin position="38"/>
        <end position="225"/>
    </location>
</feature>
<dbReference type="Gene3D" id="3.40.50.40">
    <property type="match status" value="1"/>
</dbReference>
<dbReference type="AlphaFoldDB" id="A0A5C1E8D8"/>
<comment type="similarity">
    <text evidence="1">Belongs to the asparaginase 1 family.</text>
</comment>
<dbReference type="Pfam" id="PF00710">
    <property type="entry name" value="Asparaginase"/>
    <property type="match status" value="1"/>
</dbReference>
<dbReference type="Pfam" id="PF17763">
    <property type="entry name" value="Asparaginase_C"/>
    <property type="match status" value="1"/>
</dbReference>
<dbReference type="InterPro" id="IPR020827">
    <property type="entry name" value="Asparaginase/glutaminase_AS1"/>
</dbReference>
<dbReference type="PROSITE" id="PS51732">
    <property type="entry name" value="ASN_GLN_ASE_3"/>
    <property type="match status" value="1"/>
</dbReference>
<proteinExistence type="inferred from homology"/>
<protein>
    <submittedName>
        <fullName evidence="10">Periplasmic L-asparaginase II</fullName>
    </submittedName>
</protein>
<evidence type="ECO:0000256" key="4">
    <source>
        <dbReference type="PIRSR" id="PIRSR001220-2"/>
    </source>
</evidence>
<dbReference type="KEGG" id="otr:OTERR_17450"/>
<keyword evidence="2" id="KW-0378">Hydrolase</keyword>
<evidence type="ECO:0000256" key="7">
    <source>
        <dbReference type="SAM" id="SignalP"/>
    </source>
</evidence>
<name>A0A5C1E8D8_9RHOO</name>
<dbReference type="InterPro" id="IPR027474">
    <property type="entry name" value="L-asparaginase_N"/>
</dbReference>
<dbReference type="InterPro" id="IPR040919">
    <property type="entry name" value="Asparaginase_C"/>
</dbReference>
<dbReference type="InterPro" id="IPR027475">
    <property type="entry name" value="Asparaginase/glutaminase_AS2"/>
</dbReference>
<dbReference type="PROSITE" id="PS00917">
    <property type="entry name" value="ASN_GLN_ASE_2"/>
    <property type="match status" value="1"/>
</dbReference>
<feature type="binding site" evidence="4">
    <location>
        <position position="88"/>
    </location>
    <ligand>
        <name>substrate</name>
    </ligand>
</feature>
<organism evidence="10 11">
    <name type="scientific">Oryzomicrobium terrae</name>
    <dbReference type="NCBI Taxonomy" id="1735038"/>
    <lineage>
        <taxon>Bacteria</taxon>
        <taxon>Pseudomonadati</taxon>
        <taxon>Pseudomonadota</taxon>
        <taxon>Betaproteobacteria</taxon>
        <taxon>Rhodocyclales</taxon>
        <taxon>Rhodocyclaceae</taxon>
        <taxon>Oryzomicrobium</taxon>
    </lineage>
</organism>
<evidence type="ECO:0000256" key="6">
    <source>
        <dbReference type="PROSITE-ProRule" id="PRU10100"/>
    </source>
</evidence>
<feature type="binding site" evidence="4">
    <location>
        <begin position="121"/>
        <end position="122"/>
    </location>
    <ligand>
        <name>substrate</name>
    </ligand>
</feature>
<dbReference type="FunFam" id="3.40.50.1170:FF:000001">
    <property type="entry name" value="L-asparaginase 2"/>
    <property type="match status" value="1"/>
</dbReference>
<dbReference type="PIRSF" id="PIRSF500176">
    <property type="entry name" value="L_ASNase"/>
    <property type="match status" value="1"/>
</dbReference>
<evidence type="ECO:0000313" key="10">
    <source>
        <dbReference type="EMBL" id="QEL65221.1"/>
    </source>
</evidence>
<evidence type="ECO:0000256" key="3">
    <source>
        <dbReference type="PIRSR" id="PIRSR001220-1"/>
    </source>
</evidence>
<sequence length="357" mass="38049">MTQRFKRSALGLALAGLATTLLTAGAAQAQSAKPVCELIATGGTIAMKIDPVKKAPVPAISGEDLLATVPEIADYARVEVLNQSNVPSDYMDPPRWVALQKAVDKALARKDVAGVIVSHGTDTLEETGYFLDLTVKSDKPVILIGAQRNASEKDFDGPRNLLGAARVCVTPEAKGKGAMLVLNNQINAAREVIKSHTSDVETFKSGDYGFLGNVDNDKVIFYRAPLRRQHVPLISDNLAKVEIIPMFGGADGSLIKAAIAGGAKGIVIQGLGWGNVNIPMYEAIKDAIAQGVPVVVSTRVPNGRVLPVYGFQGGGKTLQDLGAISADNLPPHKARILLMLALQHTQKRDELQKYFDR</sequence>
<dbReference type="CDD" id="cd08964">
    <property type="entry name" value="L-asparaginase_II"/>
    <property type="match status" value="1"/>
</dbReference>
<dbReference type="InterPro" id="IPR004550">
    <property type="entry name" value="AsnASE_II"/>
</dbReference>
<dbReference type="PANTHER" id="PTHR11707">
    <property type="entry name" value="L-ASPARAGINASE"/>
    <property type="match status" value="1"/>
</dbReference>
<dbReference type="GO" id="GO:0004067">
    <property type="term" value="F:asparaginase activity"/>
    <property type="evidence" value="ECO:0007669"/>
    <property type="project" value="UniProtKB-UniRule"/>
</dbReference>
<dbReference type="Gene3D" id="3.40.50.1170">
    <property type="entry name" value="L-asparaginase, N-terminal domain"/>
    <property type="match status" value="1"/>
</dbReference>